<protein>
    <recommendedName>
        <fullName evidence="3">Thioredoxin domain-containing protein 12</fullName>
    </recommendedName>
</protein>
<reference evidence="2" key="1">
    <citation type="journal article" date="2024" name="Gigascience">
        <title>Chromosome-level genome of the poultry shaft louse Menopon gallinae provides insight into the host-switching and adaptive evolution of parasitic lice.</title>
        <authorList>
            <person name="Xu Y."/>
            <person name="Ma L."/>
            <person name="Liu S."/>
            <person name="Liang Y."/>
            <person name="Liu Q."/>
            <person name="He Z."/>
            <person name="Tian L."/>
            <person name="Duan Y."/>
            <person name="Cai W."/>
            <person name="Li H."/>
            <person name="Song F."/>
        </authorList>
    </citation>
    <scope>NUCLEOTIDE SEQUENCE</scope>
    <source>
        <strain evidence="2">Cailab_2023a</strain>
    </source>
</reference>
<keyword evidence="1" id="KW-0732">Signal</keyword>
<dbReference type="PANTHER" id="PTHR15337">
    <property type="entry name" value="ANTERIOR GRADIENT PROTEIN-RELATED"/>
    <property type="match status" value="1"/>
</dbReference>
<comment type="caution">
    <text evidence="2">The sequence shown here is derived from an EMBL/GenBank/DDBJ whole genome shotgun (WGS) entry which is preliminary data.</text>
</comment>
<accession>A0AAW2HR07</accession>
<dbReference type="SUPFAM" id="SSF52833">
    <property type="entry name" value="Thioredoxin-like"/>
    <property type="match status" value="1"/>
</dbReference>
<gene>
    <name evidence="2" type="ORF">PYX00_005358</name>
</gene>
<dbReference type="AlphaFoldDB" id="A0AAW2HR07"/>
<dbReference type="InterPro" id="IPR051099">
    <property type="entry name" value="AGR/TXD"/>
</dbReference>
<name>A0AAW2HR07_9NEOP</name>
<dbReference type="Gene3D" id="3.40.30.10">
    <property type="entry name" value="Glutaredoxin"/>
    <property type="match status" value="1"/>
</dbReference>
<dbReference type="GO" id="GO:0005783">
    <property type="term" value="C:endoplasmic reticulum"/>
    <property type="evidence" value="ECO:0007669"/>
    <property type="project" value="TreeGrafter"/>
</dbReference>
<proteinExistence type="predicted"/>
<dbReference type="EMBL" id="JARGDH010000003">
    <property type="protein sequence ID" value="KAL0272355.1"/>
    <property type="molecule type" value="Genomic_DNA"/>
</dbReference>
<organism evidence="2">
    <name type="scientific">Menopon gallinae</name>
    <name type="common">poultry shaft louse</name>
    <dbReference type="NCBI Taxonomy" id="328185"/>
    <lineage>
        <taxon>Eukaryota</taxon>
        <taxon>Metazoa</taxon>
        <taxon>Ecdysozoa</taxon>
        <taxon>Arthropoda</taxon>
        <taxon>Hexapoda</taxon>
        <taxon>Insecta</taxon>
        <taxon>Pterygota</taxon>
        <taxon>Neoptera</taxon>
        <taxon>Paraneoptera</taxon>
        <taxon>Psocodea</taxon>
        <taxon>Troctomorpha</taxon>
        <taxon>Phthiraptera</taxon>
        <taxon>Amblycera</taxon>
        <taxon>Menoponidae</taxon>
        <taxon>Menopon</taxon>
    </lineage>
</organism>
<dbReference type="InterPro" id="IPR036249">
    <property type="entry name" value="Thioredoxin-like_sf"/>
</dbReference>
<sequence length="133" mass="15680">MGTSESKENIPWVRDLEKAVLISGFTGKPIFLMILKSLCPTCQEMEPKYNNSKDFRRTKCVDQAEVEEMYAPDGQYVPRILFLDTKGKQMNQFFNIKSQRSENRYFYPQADDIVQTMLNVLYYFYPYNNKKGN</sequence>
<dbReference type="PANTHER" id="PTHR15337:SF23">
    <property type="entry name" value="THIOREDOXIN DOMAIN-CONTAINING PROTEIN"/>
    <property type="match status" value="1"/>
</dbReference>
<evidence type="ECO:0008006" key="3">
    <source>
        <dbReference type="Google" id="ProtNLM"/>
    </source>
</evidence>
<evidence type="ECO:0000256" key="1">
    <source>
        <dbReference type="ARBA" id="ARBA00022729"/>
    </source>
</evidence>
<evidence type="ECO:0000313" key="2">
    <source>
        <dbReference type="EMBL" id="KAL0272355.1"/>
    </source>
</evidence>